<dbReference type="AlphaFoldDB" id="A0A5B6WZ19"/>
<evidence type="ECO:0000256" key="1">
    <source>
        <dbReference type="ARBA" id="ARBA00022679"/>
    </source>
</evidence>
<keyword evidence="6" id="KW-0695">RNA-directed DNA polymerase</keyword>
<keyword evidence="3" id="KW-0540">Nuclease</keyword>
<organism evidence="8 9">
    <name type="scientific">Gossypium australe</name>
    <dbReference type="NCBI Taxonomy" id="47621"/>
    <lineage>
        <taxon>Eukaryota</taxon>
        <taxon>Viridiplantae</taxon>
        <taxon>Streptophyta</taxon>
        <taxon>Embryophyta</taxon>
        <taxon>Tracheophyta</taxon>
        <taxon>Spermatophyta</taxon>
        <taxon>Magnoliopsida</taxon>
        <taxon>eudicotyledons</taxon>
        <taxon>Gunneridae</taxon>
        <taxon>Pentapetalae</taxon>
        <taxon>rosids</taxon>
        <taxon>malvids</taxon>
        <taxon>Malvales</taxon>
        <taxon>Malvaceae</taxon>
        <taxon>Malvoideae</taxon>
        <taxon>Gossypium</taxon>
    </lineage>
</organism>
<keyword evidence="4" id="KW-0255">Endonuclease</keyword>
<protein>
    <submittedName>
        <fullName evidence="8">Chromo domain-containing protein</fullName>
    </submittedName>
</protein>
<reference evidence="9" key="1">
    <citation type="journal article" date="2019" name="Plant Biotechnol. J.">
        <title>Genome sequencing of the Australian wild diploid species Gossypium australe highlights disease resistance and delayed gland morphogenesis.</title>
        <authorList>
            <person name="Cai Y."/>
            <person name="Cai X."/>
            <person name="Wang Q."/>
            <person name="Wang P."/>
            <person name="Zhang Y."/>
            <person name="Cai C."/>
            <person name="Xu Y."/>
            <person name="Wang K."/>
            <person name="Zhou Z."/>
            <person name="Wang C."/>
            <person name="Geng S."/>
            <person name="Li B."/>
            <person name="Dong Q."/>
            <person name="Hou Y."/>
            <person name="Wang H."/>
            <person name="Ai P."/>
            <person name="Liu Z."/>
            <person name="Yi F."/>
            <person name="Sun M."/>
            <person name="An G."/>
            <person name="Cheng J."/>
            <person name="Zhang Y."/>
            <person name="Shi Q."/>
            <person name="Xie Y."/>
            <person name="Shi X."/>
            <person name="Chang Y."/>
            <person name="Huang F."/>
            <person name="Chen Y."/>
            <person name="Hong S."/>
            <person name="Mi L."/>
            <person name="Sun Q."/>
            <person name="Zhang L."/>
            <person name="Zhou B."/>
            <person name="Peng R."/>
            <person name="Zhang X."/>
            <person name="Liu F."/>
        </authorList>
    </citation>
    <scope>NUCLEOTIDE SEQUENCE [LARGE SCALE GENOMIC DNA]</scope>
    <source>
        <strain evidence="9">cv. PA1801</strain>
    </source>
</reference>
<dbReference type="InterPro" id="IPR043128">
    <property type="entry name" value="Rev_trsase/Diguanyl_cyclase"/>
</dbReference>
<keyword evidence="9" id="KW-1185">Reference proteome</keyword>
<evidence type="ECO:0000259" key="7">
    <source>
        <dbReference type="Pfam" id="PF17917"/>
    </source>
</evidence>
<keyword evidence="2" id="KW-0548">Nucleotidyltransferase</keyword>
<evidence type="ECO:0000256" key="3">
    <source>
        <dbReference type="ARBA" id="ARBA00022722"/>
    </source>
</evidence>
<keyword evidence="1" id="KW-0808">Transferase</keyword>
<dbReference type="PANTHER" id="PTHR46148:SF44">
    <property type="entry name" value="GAG-POL POLYPROTEIN"/>
    <property type="match status" value="1"/>
</dbReference>
<dbReference type="OrthoDB" id="1738613at2759"/>
<sequence length="189" mass="21851">MSVRCETESVASVRLREIRVPLVLDSTLRNGQGHVMILEWKQSKNMAELRSFLGLAGYYRRAYTSQQLKSHEGNYPTHDLKLAAAVFALIIWRHYLYEYHFVKANVVVDVLSRRAVTDLRVMFTHLSLCDDGSLLVELRSGLTFKEKPIQVLDLDVSVLRKKFVPLVNVLWLNHGTEEATWELEESIRH</sequence>
<name>A0A5B6WZ19_9ROSI</name>
<dbReference type="EMBL" id="SMMG02000001">
    <property type="protein sequence ID" value="KAA3486738.1"/>
    <property type="molecule type" value="Genomic_DNA"/>
</dbReference>
<dbReference type="GO" id="GO:0003964">
    <property type="term" value="F:RNA-directed DNA polymerase activity"/>
    <property type="evidence" value="ECO:0007669"/>
    <property type="project" value="UniProtKB-KW"/>
</dbReference>
<dbReference type="InterPro" id="IPR043502">
    <property type="entry name" value="DNA/RNA_pol_sf"/>
</dbReference>
<accession>A0A5B6WZ19</accession>
<feature type="domain" description="Reverse transcriptase RNase H-like" evidence="7">
    <location>
        <begin position="62"/>
        <end position="102"/>
    </location>
</feature>
<dbReference type="GO" id="GO:0016787">
    <property type="term" value="F:hydrolase activity"/>
    <property type="evidence" value="ECO:0007669"/>
    <property type="project" value="UniProtKB-KW"/>
</dbReference>
<dbReference type="SUPFAM" id="SSF56672">
    <property type="entry name" value="DNA/RNA polymerases"/>
    <property type="match status" value="1"/>
</dbReference>
<dbReference type="Gene3D" id="3.30.70.270">
    <property type="match status" value="1"/>
</dbReference>
<dbReference type="InterPro" id="IPR041373">
    <property type="entry name" value="RT_RNaseH"/>
</dbReference>
<evidence type="ECO:0000256" key="6">
    <source>
        <dbReference type="ARBA" id="ARBA00022918"/>
    </source>
</evidence>
<evidence type="ECO:0000256" key="2">
    <source>
        <dbReference type="ARBA" id="ARBA00022695"/>
    </source>
</evidence>
<evidence type="ECO:0000313" key="8">
    <source>
        <dbReference type="EMBL" id="KAA3486738.1"/>
    </source>
</evidence>
<dbReference type="Pfam" id="PF17917">
    <property type="entry name" value="RT_RNaseH"/>
    <property type="match status" value="1"/>
</dbReference>
<dbReference type="PANTHER" id="PTHR46148">
    <property type="entry name" value="CHROMO DOMAIN-CONTAINING PROTEIN"/>
    <property type="match status" value="1"/>
</dbReference>
<gene>
    <name evidence="8" type="ORF">EPI10_030616</name>
</gene>
<dbReference type="GO" id="GO:0004519">
    <property type="term" value="F:endonuclease activity"/>
    <property type="evidence" value="ECO:0007669"/>
    <property type="project" value="UniProtKB-KW"/>
</dbReference>
<evidence type="ECO:0000256" key="4">
    <source>
        <dbReference type="ARBA" id="ARBA00022759"/>
    </source>
</evidence>
<evidence type="ECO:0000313" key="9">
    <source>
        <dbReference type="Proteomes" id="UP000325315"/>
    </source>
</evidence>
<proteinExistence type="predicted"/>
<keyword evidence="5" id="KW-0378">Hydrolase</keyword>
<comment type="caution">
    <text evidence="8">The sequence shown here is derived from an EMBL/GenBank/DDBJ whole genome shotgun (WGS) entry which is preliminary data.</text>
</comment>
<dbReference type="Proteomes" id="UP000325315">
    <property type="component" value="Unassembled WGS sequence"/>
</dbReference>
<evidence type="ECO:0000256" key="5">
    <source>
        <dbReference type="ARBA" id="ARBA00022801"/>
    </source>
</evidence>